<feature type="domain" description="6-phosphogluconate dehydrogenase NADP-binding" evidence="4">
    <location>
        <begin position="8"/>
        <end position="165"/>
    </location>
</feature>
<dbReference type="InterPro" id="IPR006115">
    <property type="entry name" value="6PGDH_NADP-bd"/>
</dbReference>
<reference evidence="6 7" key="1">
    <citation type="submission" date="2024-06" db="EMBL/GenBank/DDBJ databases">
        <title>The Natural Products Discovery Center: Release of the First 8490 Sequenced Strains for Exploring Actinobacteria Biosynthetic Diversity.</title>
        <authorList>
            <person name="Kalkreuter E."/>
            <person name="Kautsar S.A."/>
            <person name="Yang D."/>
            <person name="Bader C.D."/>
            <person name="Teijaro C.N."/>
            <person name="Fluegel L."/>
            <person name="Davis C.M."/>
            <person name="Simpson J.R."/>
            <person name="Lauterbach L."/>
            <person name="Steele A.D."/>
            <person name="Gui C."/>
            <person name="Meng S."/>
            <person name="Li G."/>
            <person name="Viehrig K."/>
            <person name="Ye F."/>
            <person name="Su P."/>
            <person name="Kiefer A.F."/>
            <person name="Nichols A."/>
            <person name="Cepeda A.J."/>
            <person name="Yan W."/>
            <person name="Fan B."/>
            <person name="Jiang Y."/>
            <person name="Adhikari A."/>
            <person name="Zheng C.-J."/>
            <person name="Schuster L."/>
            <person name="Cowan T.M."/>
            <person name="Smanski M.J."/>
            <person name="Chevrette M.G."/>
            <person name="De Carvalho L.P.S."/>
            <person name="Shen B."/>
        </authorList>
    </citation>
    <scope>NUCLEOTIDE SEQUENCE [LARGE SCALE GENOMIC DNA]</scope>
    <source>
        <strain evidence="6 7">NPDC050100</strain>
    </source>
</reference>
<gene>
    <name evidence="6" type="ORF">AB0I59_27720</name>
</gene>
<dbReference type="PANTHER" id="PTHR43060:SF15">
    <property type="entry name" value="3-HYDROXYISOBUTYRATE DEHYDROGENASE-LIKE 1, MITOCHONDRIAL-RELATED"/>
    <property type="match status" value="1"/>
</dbReference>
<dbReference type="Pfam" id="PF14833">
    <property type="entry name" value="NAD_binding_11"/>
    <property type="match status" value="1"/>
</dbReference>
<dbReference type="InterPro" id="IPR008927">
    <property type="entry name" value="6-PGluconate_DH-like_C_sf"/>
</dbReference>
<evidence type="ECO:0000256" key="2">
    <source>
        <dbReference type="ARBA" id="ARBA00023002"/>
    </source>
</evidence>
<dbReference type="SUPFAM" id="SSF51735">
    <property type="entry name" value="NAD(P)-binding Rossmann-fold domains"/>
    <property type="match status" value="1"/>
</dbReference>
<evidence type="ECO:0000313" key="7">
    <source>
        <dbReference type="Proteomes" id="UP001551675"/>
    </source>
</evidence>
<dbReference type="InterPro" id="IPR036291">
    <property type="entry name" value="NAD(P)-bd_dom_sf"/>
</dbReference>
<dbReference type="InterPro" id="IPR015815">
    <property type="entry name" value="HIBADH-related"/>
</dbReference>
<proteinExistence type="inferred from homology"/>
<dbReference type="InterPro" id="IPR029154">
    <property type="entry name" value="HIBADH-like_NADP-bd"/>
</dbReference>
<keyword evidence="3" id="KW-0520">NAD</keyword>
<dbReference type="Gene3D" id="1.10.1040.10">
    <property type="entry name" value="N-(1-d-carboxylethyl)-l-norvaline Dehydrogenase, domain 2"/>
    <property type="match status" value="1"/>
</dbReference>
<dbReference type="Proteomes" id="UP001551675">
    <property type="component" value="Unassembled WGS sequence"/>
</dbReference>
<feature type="domain" description="3-hydroxyisobutyrate dehydrogenase-like NAD-binding" evidence="5">
    <location>
        <begin position="168"/>
        <end position="276"/>
    </location>
</feature>
<dbReference type="EMBL" id="JBFALK010000016">
    <property type="protein sequence ID" value="MEV0972408.1"/>
    <property type="molecule type" value="Genomic_DNA"/>
</dbReference>
<name>A0ABV3GL91_MICGL</name>
<keyword evidence="7" id="KW-1185">Reference proteome</keyword>
<dbReference type="Pfam" id="PF03446">
    <property type="entry name" value="NAD_binding_2"/>
    <property type="match status" value="1"/>
</dbReference>
<dbReference type="Gene3D" id="3.40.50.720">
    <property type="entry name" value="NAD(P)-binding Rossmann-like Domain"/>
    <property type="match status" value="1"/>
</dbReference>
<dbReference type="SUPFAM" id="SSF48179">
    <property type="entry name" value="6-phosphogluconate dehydrogenase C-terminal domain-like"/>
    <property type="match status" value="1"/>
</dbReference>
<dbReference type="RefSeq" id="WP_358137497.1">
    <property type="nucleotide sequence ID" value="NZ_JBFALK010000016.1"/>
</dbReference>
<dbReference type="EC" id="1.1.-.-" evidence="6"/>
<organism evidence="6 7">
    <name type="scientific">Microtetraspora glauca</name>
    <dbReference type="NCBI Taxonomy" id="1996"/>
    <lineage>
        <taxon>Bacteria</taxon>
        <taxon>Bacillati</taxon>
        <taxon>Actinomycetota</taxon>
        <taxon>Actinomycetes</taxon>
        <taxon>Streptosporangiales</taxon>
        <taxon>Streptosporangiaceae</taxon>
        <taxon>Microtetraspora</taxon>
    </lineage>
</organism>
<comment type="caution">
    <text evidence="6">The sequence shown here is derived from an EMBL/GenBank/DDBJ whole genome shotgun (WGS) entry which is preliminary data.</text>
</comment>
<evidence type="ECO:0000313" key="6">
    <source>
        <dbReference type="EMBL" id="MEV0972408.1"/>
    </source>
</evidence>
<evidence type="ECO:0000259" key="5">
    <source>
        <dbReference type="Pfam" id="PF14833"/>
    </source>
</evidence>
<comment type="similarity">
    <text evidence="1">Belongs to the HIBADH-related family.</text>
</comment>
<evidence type="ECO:0000256" key="1">
    <source>
        <dbReference type="ARBA" id="ARBA00009080"/>
    </source>
</evidence>
<dbReference type="GO" id="GO:0016491">
    <property type="term" value="F:oxidoreductase activity"/>
    <property type="evidence" value="ECO:0007669"/>
    <property type="project" value="UniProtKB-KW"/>
</dbReference>
<dbReference type="InterPro" id="IPR013328">
    <property type="entry name" value="6PGD_dom2"/>
</dbReference>
<accession>A0ABV3GL91</accession>
<evidence type="ECO:0000259" key="4">
    <source>
        <dbReference type="Pfam" id="PF03446"/>
    </source>
</evidence>
<evidence type="ECO:0000256" key="3">
    <source>
        <dbReference type="ARBA" id="ARBA00023027"/>
    </source>
</evidence>
<dbReference type="PIRSF" id="PIRSF000103">
    <property type="entry name" value="HIBADH"/>
    <property type="match status" value="1"/>
</dbReference>
<sequence>MSADGKVRIGFAGAGRMGRPMVRRLLAAGHPVTVLELSEAARKELAADGADVTSDVRDLATVEVAAVCVFTDAQVRDVCLDGGLLDTMPPGAVLIVHTTCSPLTIELLGEYADRRGIAVVDAGISGGPHDIAAGRLTLYLGGEADAADRARTVLAAYGDPILHLGPRGTGQRVKLLNNAVFAANIGIVAQAVAVAAELGVPEASLLQGLRHGSGSSRALDGVASAGSVAGFTGNVGEFIGKDLAVVRQITAELGVDLGALGDAHRVLAHLLEPARDHSGAESAARPDAAPGPQ</sequence>
<dbReference type="PANTHER" id="PTHR43060">
    <property type="entry name" value="3-HYDROXYISOBUTYRATE DEHYDROGENASE-LIKE 1, MITOCHONDRIAL-RELATED"/>
    <property type="match status" value="1"/>
</dbReference>
<protein>
    <submittedName>
        <fullName evidence="6">NAD(P)-dependent oxidoreductase</fullName>
        <ecNumber evidence="6">1.1.-.-</ecNumber>
    </submittedName>
</protein>
<keyword evidence="2 6" id="KW-0560">Oxidoreductase</keyword>